<accession>A0A9P6ZGJ0</accession>
<protein>
    <recommendedName>
        <fullName evidence="4">Secreted protein</fullName>
    </recommendedName>
</protein>
<evidence type="ECO:0000256" key="1">
    <source>
        <dbReference type="SAM" id="SignalP"/>
    </source>
</evidence>
<evidence type="ECO:0000313" key="3">
    <source>
        <dbReference type="Proteomes" id="UP000714275"/>
    </source>
</evidence>
<proteinExistence type="predicted"/>
<dbReference type="EMBL" id="JABBWD010000132">
    <property type="protein sequence ID" value="KAG1764158.1"/>
    <property type="molecule type" value="Genomic_DNA"/>
</dbReference>
<keyword evidence="1" id="KW-0732">Signal</keyword>
<evidence type="ECO:0008006" key="4">
    <source>
        <dbReference type="Google" id="ProtNLM"/>
    </source>
</evidence>
<comment type="caution">
    <text evidence="2">The sequence shown here is derived from an EMBL/GenBank/DDBJ whole genome shotgun (WGS) entry which is preliminary data.</text>
</comment>
<sequence length="109" mass="12275">MLSIWILLGCSCNLFTVCDFPPIMYCSHFWHSLDCERASDRVVTVRSSLLISFSLRPRLIGKESGAHSQINGRRKGIVHGSPHHALFGSQHWSKVLLSANRSCRFSAFT</sequence>
<evidence type="ECO:0000313" key="2">
    <source>
        <dbReference type="EMBL" id="KAG1764158.1"/>
    </source>
</evidence>
<feature type="chain" id="PRO_5040410898" description="Secreted protein" evidence="1">
    <location>
        <begin position="19"/>
        <end position="109"/>
    </location>
</feature>
<dbReference type="Proteomes" id="UP000714275">
    <property type="component" value="Unassembled WGS sequence"/>
</dbReference>
<organism evidence="2 3">
    <name type="scientific">Suillus placidus</name>
    <dbReference type="NCBI Taxonomy" id="48579"/>
    <lineage>
        <taxon>Eukaryota</taxon>
        <taxon>Fungi</taxon>
        <taxon>Dikarya</taxon>
        <taxon>Basidiomycota</taxon>
        <taxon>Agaricomycotina</taxon>
        <taxon>Agaricomycetes</taxon>
        <taxon>Agaricomycetidae</taxon>
        <taxon>Boletales</taxon>
        <taxon>Suillineae</taxon>
        <taxon>Suillaceae</taxon>
        <taxon>Suillus</taxon>
    </lineage>
</organism>
<keyword evidence="3" id="KW-1185">Reference proteome</keyword>
<reference evidence="2" key="1">
    <citation type="journal article" date="2020" name="New Phytol.">
        <title>Comparative genomics reveals dynamic genome evolution in host specialist ectomycorrhizal fungi.</title>
        <authorList>
            <person name="Lofgren L.A."/>
            <person name="Nguyen N.H."/>
            <person name="Vilgalys R."/>
            <person name="Ruytinx J."/>
            <person name="Liao H.L."/>
            <person name="Branco S."/>
            <person name="Kuo A."/>
            <person name="LaButti K."/>
            <person name="Lipzen A."/>
            <person name="Andreopoulos W."/>
            <person name="Pangilinan J."/>
            <person name="Riley R."/>
            <person name="Hundley H."/>
            <person name="Na H."/>
            <person name="Barry K."/>
            <person name="Grigoriev I.V."/>
            <person name="Stajich J.E."/>
            <person name="Kennedy P.G."/>
        </authorList>
    </citation>
    <scope>NUCLEOTIDE SEQUENCE</scope>
    <source>
        <strain evidence="2">DOB743</strain>
    </source>
</reference>
<feature type="signal peptide" evidence="1">
    <location>
        <begin position="1"/>
        <end position="18"/>
    </location>
</feature>
<name>A0A9P6ZGJ0_9AGAM</name>
<gene>
    <name evidence="2" type="ORF">EV702DRAFT_129717</name>
</gene>
<dbReference type="AlphaFoldDB" id="A0A9P6ZGJ0"/>